<proteinExistence type="predicted"/>
<dbReference type="InterPro" id="IPR007560">
    <property type="entry name" value="Restrct_endonuc_IV_Mrr"/>
</dbReference>
<organism evidence="3 4">
    <name type="scientific">Allonocardiopsis opalescens</name>
    <dbReference type="NCBI Taxonomy" id="1144618"/>
    <lineage>
        <taxon>Bacteria</taxon>
        <taxon>Bacillati</taxon>
        <taxon>Actinomycetota</taxon>
        <taxon>Actinomycetes</taxon>
        <taxon>Streptosporangiales</taxon>
        <taxon>Allonocardiopsis</taxon>
    </lineage>
</organism>
<dbReference type="GO" id="GO:0004519">
    <property type="term" value="F:endonuclease activity"/>
    <property type="evidence" value="ECO:0007669"/>
    <property type="project" value="UniProtKB-KW"/>
</dbReference>
<dbReference type="InterPro" id="IPR011856">
    <property type="entry name" value="tRNA_endonuc-like_dom_sf"/>
</dbReference>
<dbReference type="GO" id="GO:0003677">
    <property type="term" value="F:DNA binding"/>
    <property type="evidence" value="ECO:0007669"/>
    <property type="project" value="InterPro"/>
</dbReference>
<feature type="domain" description="Restriction endonuclease type IV Mrr" evidence="1">
    <location>
        <begin position="265"/>
        <end position="380"/>
    </location>
</feature>
<dbReference type="AlphaFoldDB" id="A0A2T0Q2Z9"/>
<name>A0A2T0Q2Z9_9ACTN</name>
<keyword evidence="3" id="KW-0255">Endonuclease</keyword>
<keyword evidence="3" id="KW-0378">Hydrolase</keyword>
<dbReference type="RefSeq" id="WP_106248294.1">
    <property type="nucleotide sequence ID" value="NZ_PVZC01000005.1"/>
</dbReference>
<dbReference type="EMBL" id="PVZC01000005">
    <property type="protein sequence ID" value="PRX98163.1"/>
    <property type="molecule type" value="Genomic_DNA"/>
</dbReference>
<evidence type="ECO:0000313" key="4">
    <source>
        <dbReference type="Proteomes" id="UP000237846"/>
    </source>
</evidence>
<dbReference type="GO" id="GO:0009307">
    <property type="term" value="P:DNA restriction-modification system"/>
    <property type="evidence" value="ECO:0007669"/>
    <property type="project" value="InterPro"/>
</dbReference>
<evidence type="ECO:0000313" key="3">
    <source>
        <dbReference type="EMBL" id="PRX98163.1"/>
    </source>
</evidence>
<dbReference type="Pfam" id="PF04471">
    <property type="entry name" value="Mrr_cat"/>
    <property type="match status" value="1"/>
</dbReference>
<comment type="caution">
    <text evidence="3">The sequence shown here is derived from an EMBL/GenBank/DDBJ whole genome shotgun (WGS) entry which is preliminary data.</text>
</comment>
<keyword evidence="4" id="KW-1185">Reference proteome</keyword>
<dbReference type="InterPro" id="IPR041409">
    <property type="entry name" value="RE_AspBHI_N"/>
</dbReference>
<evidence type="ECO:0000259" key="1">
    <source>
        <dbReference type="Pfam" id="PF04471"/>
    </source>
</evidence>
<protein>
    <submittedName>
        <fullName evidence="3">Restriction endonuclease</fullName>
    </submittedName>
</protein>
<dbReference type="OrthoDB" id="3010308at2"/>
<dbReference type="Proteomes" id="UP000237846">
    <property type="component" value="Unassembled WGS sequence"/>
</dbReference>
<dbReference type="Pfam" id="PF18062">
    <property type="entry name" value="RE_AspBHI_N"/>
    <property type="match status" value="1"/>
</dbReference>
<gene>
    <name evidence="3" type="ORF">CLV72_105516</name>
</gene>
<reference evidence="3 4" key="1">
    <citation type="submission" date="2018-03" db="EMBL/GenBank/DDBJ databases">
        <title>Genomic Encyclopedia of Archaeal and Bacterial Type Strains, Phase II (KMG-II): from individual species to whole genera.</title>
        <authorList>
            <person name="Goeker M."/>
        </authorList>
    </citation>
    <scope>NUCLEOTIDE SEQUENCE [LARGE SCALE GENOMIC DNA]</scope>
    <source>
        <strain evidence="3 4">DSM 45601</strain>
    </source>
</reference>
<sequence length="404" mass="44577">MSIAVGSEPHIPFRDLPDADLVVDAVYAGGSQRNAGDDPISKLIPGVGNQGGFRHRGSPAKGTVRLSVLYTTGGEIDWPDYLDLETGTFTYYGDNRTPGRDLHDTPRSGNMLLRDAFAASHGDPAERGAGVPPFLLFQKASTAGRAVRFRGLLAPGGPNLTSDDELAAIWRSTAGHRFQNYRARFTVLDEARISRSWIQHVLAGGDTLEGDCPAAWRDWVERRTYRPLLAPSTTVIRSKKEQLPEDSEGQKILALIREYFRGREHAFEACAVAIWRLLAPRTGVCDVTRPSRDGGRDAVGEYILGPPANTISIDFALEAKCYDPTNAVGVKEASRLISRLRHRNFGVLVTTSYFHKQVQEEIREDGHPISLVCGRDIVDVLRQHGRTTPHSVQQWLNQSFPDVS</sequence>
<keyword evidence="3" id="KW-0540">Nuclease</keyword>
<feature type="domain" description="Restriction endonuclease AspBHI N-terminal" evidence="2">
    <location>
        <begin position="33"/>
        <end position="223"/>
    </location>
</feature>
<accession>A0A2T0Q2Z9</accession>
<evidence type="ECO:0000259" key="2">
    <source>
        <dbReference type="Pfam" id="PF18062"/>
    </source>
</evidence>
<dbReference type="Gene3D" id="2.30.280.20">
    <property type="match status" value="1"/>
</dbReference>
<dbReference type="Gene3D" id="3.40.1350.10">
    <property type="match status" value="1"/>
</dbReference>